<feature type="domain" description="EGF-like" evidence="8">
    <location>
        <begin position="188"/>
        <end position="228"/>
    </location>
</feature>
<dbReference type="SMART" id="SM00179">
    <property type="entry name" value="EGF_CA"/>
    <property type="match status" value="4"/>
</dbReference>
<dbReference type="PROSITE" id="PS00010">
    <property type="entry name" value="ASX_HYDROXYL"/>
    <property type="match status" value="1"/>
</dbReference>
<evidence type="ECO:0000259" key="8">
    <source>
        <dbReference type="PROSITE" id="PS50026"/>
    </source>
</evidence>
<dbReference type="AlphaFoldDB" id="A0A7J8AEL6"/>
<dbReference type="PROSITE" id="PS01186">
    <property type="entry name" value="EGF_2"/>
    <property type="match status" value="2"/>
</dbReference>
<name>A0A7J8AEL6_RHIFE</name>
<dbReference type="PROSITE" id="PS50026">
    <property type="entry name" value="EGF_3"/>
    <property type="match status" value="2"/>
</dbReference>
<dbReference type="Proteomes" id="UP000585614">
    <property type="component" value="Unassembled WGS sequence"/>
</dbReference>
<feature type="domain" description="EGF-like" evidence="8">
    <location>
        <begin position="105"/>
        <end position="145"/>
    </location>
</feature>
<dbReference type="PROSITE" id="PS51041">
    <property type="entry name" value="EMI"/>
    <property type="match status" value="1"/>
</dbReference>
<evidence type="ECO:0000256" key="7">
    <source>
        <dbReference type="SAM" id="SignalP"/>
    </source>
</evidence>
<dbReference type="GO" id="GO:0005509">
    <property type="term" value="F:calcium ion binding"/>
    <property type="evidence" value="ECO:0007669"/>
    <property type="project" value="InterPro"/>
</dbReference>
<comment type="caution">
    <text evidence="10">The sequence shown here is derived from an EMBL/GenBank/DDBJ whole genome shotgun (WGS) entry which is preliminary data.</text>
</comment>
<feature type="disulfide bond" evidence="6">
    <location>
        <begin position="135"/>
        <end position="144"/>
    </location>
</feature>
<evidence type="ECO:0000313" key="11">
    <source>
        <dbReference type="Proteomes" id="UP000585614"/>
    </source>
</evidence>
<dbReference type="FunFam" id="2.10.25.10:FF:000240">
    <property type="entry name" value="Vitamin K-dependent protein S"/>
    <property type="match status" value="1"/>
</dbReference>
<dbReference type="Pfam" id="PF07645">
    <property type="entry name" value="EGF_CA"/>
    <property type="match status" value="2"/>
</dbReference>
<dbReference type="EMBL" id="JACAGC010000002">
    <property type="protein sequence ID" value="KAF6384646.1"/>
    <property type="molecule type" value="Genomic_DNA"/>
</dbReference>
<dbReference type="InterPro" id="IPR001881">
    <property type="entry name" value="EGF-like_Ca-bd_dom"/>
</dbReference>
<feature type="domain" description="EMI" evidence="9">
    <location>
        <begin position="30"/>
        <end position="111"/>
    </location>
</feature>
<dbReference type="InterPro" id="IPR000152">
    <property type="entry name" value="EGF-type_Asp/Asn_hydroxyl_site"/>
</dbReference>
<evidence type="ECO:0000256" key="2">
    <source>
        <dbReference type="ARBA" id="ARBA00022729"/>
    </source>
</evidence>
<organism evidence="10 11">
    <name type="scientific">Rhinolophus ferrumequinum</name>
    <name type="common">Greater horseshoe bat</name>
    <dbReference type="NCBI Taxonomy" id="59479"/>
    <lineage>
        <taxon>Eukaryota</taxon>
        <taxon>Metazoa</taxon>
        <taxon>Chordata</taxon>
        <taxon>Craniata</taxon>
        <taxon>Vertebrata</taxon>
        <taxon>Euteleostomi</taxon>
        <taxon>Mammalia</taxon>
        <taxon>Eutheria</taxon>
        <taxon>Laurasiatheria</taxon>
        <taxon>Chiroptera</taxon>
        <taxon>Yinpterochiroptera</taxon>
        <taxon>Rhinolophoidea</taxon>
        <taxon>Rhinolophidae</taxon>
        <taxon>Rhinolophinae</taxon>
        <taxon>Rhinolophus</taxon>
    </lineage>
</organism>
<dbReference type="PANTHER" id="PTHR24035">
    <property type="entry name" value="MULTIPLE EPIDERMAL GROWTH FACTOR-LIKE DOMAINS PROTEIN"/>
    <property type="match status" value="1"/>
</dbReference>
<dbReference type="PRINTS" id="PR00011">
    <property type="entry name" value="EGFLAMININ"/>
</dbReference>
<gene>
    <name evidence="10" type="ORF">mRhiFer1_004359</name>
</gene>
<comment type="caution">
    <text evidence="6">Lacks conserved residue(s) required for the propagation of feature annotation.</text>
</comment>
<dbReference type="Gene3D" id="2.170.300.10">
    <property type="entry name" value="Tie2 ligand-binding domain superfamily"/>
    <property type="match status" value="1"/>
</dbReference>
<keyword evidence="3" id="KW-0677">Repeat</keyword>
<reference evidence="10 11" key="1">
    <citation type="journal article" date="2020" name="Nature">
        <title>Six reference-quality genomes reveal evolution of bat adaptations.</title>
        <authorList>
            <person name="Jebb D."/>
            <person name="Huang Z."/>
            <person name="Pippel M."/>
            <person name="Hughes G.M."/>
            <person name="Lavrichenko K."/>
            <person name="Devanna P."/>
            <person name="Winkler S."/>
            <person name="Jermiin L.S."/>
            <person name="Skirmuntt E.C."/>
            <person name="Katzourakis A."/>
            <person name="Burkitt-Gray L."/>
            <person name="Ray D.A."/>
            <person name="Sullivan K.A.M."/>
            <person name="Roscito J.G."/>
            <person name="Kirilenko B.M."/>
            <person name="Davalos L.M."/>
            <person name="Corthals A.P."/>
            <person name="Power M.L."/>
            <person name="Jones G."/>
            <person name="Ransome R.D."/>
            <person name="Dechmann D.K.N."/>
            <person name="Locatelli A.G."/>
            <person name="Puechmaille S.J."/>
            <person name="Fedrigo O."/>
            <person name="Jarvis E.D."/>
            <person name="Hiller M."/>
            <person name="Vernes S.C."/>
            <person name="Myers E.W."/>
            <person name="Teeling E.C."/>
        </authorList>
    </citation>
    <scope>NUCLEOTIDE SEQUENCE [LARGE SCALE GENOMIC DNA]</scope>
    <source>
        <strain evidence="10">MRhiFer1</strain>
        <tissue evidence="10">Lung</tissue>
    </source>
</reference>
<accession>A0A7J8AEL6</accession>
<evidence type="ECO:0000256" key="6">
    <source>
        <dbReference type="PROSITE-ProRule" id="PRU00076"/>
    </source>
</evidence>
<evidence type="ECO:0008006" key="12">
    <source>
        <dbReference type="Google" id="ProtNLM"/>
    </source>
</evidence>
<dbReference type="Pfam" id="PF14670">
    <property type="entry name" value="FXa_inhibition"/>
    <property type="match status" value="2"/>
</dbReference>
<evidence type="ECO:0000256" key="1">
    <source>
        <dbReference type="ARBA" id="ARBA00022536"/>
    </source>
</evidence>
<keyword evidence="2 7" id="KW-0732">Signal</keyword>
<dbReference type="SUPFAM" id="SSF57196">
    <property type="entry name" value="EGF/Laminin"/>
    <property type="match status" value="2"/>
</dbReference>
<dbReference type="Gene3D" id="2.10.25.10">
    <property type="entry name" value="Laminin"/>
    <property type="match status" value="5"/>
</dbReference>
<dbReference type="FunFam" id="2.10.25.10:FF:000037">
    <property type="entry name" value="Signal peptide, CUB domain and EGF-like domain-containing 2"/>
    <property type="match status" value="1"/>
</dbReference>
<proteinExistence type="predicted"/>
<feature type="signal peptide" evidence="7">
    <location>
        <begin position="1"/>
        <end position="23"/>
    </location>
</feature>
<evidence type="ECO:0000313" key="10">
    <source>
        <dbReference type="EMBL" id="KAF6384646.1"/>
    </source>
</evidence>
<feature type="chain" id="PRO_5029573806" description="EGF like domain multiple 6" evidence="7">
    <location>
        <begin position="24"/>
        <end position="518"/>
    </location>
</feature>
<dbReference type="PANTHER" id="PTHR24035:SF109">
    <property type="entry name" value="PROTEIN DRAPER"/>
    <property type="match status" value="1"/>
</dbReference>
<dbReference type="FunFam" id="2.10.25.10:FF:001129">
    <property type="entry name" value="Predicted protein"/>
    <property type="match status" value="1"/>
</dbReference>
<protein>
    <recommendedName>
        <fullName evidence="12">EGF like domain multiple 6</fullName>
    </recommendedName>
</protein>
<evidence type="ECO:0000256" key="4">
    <source>
        <dbReference type="ARBA" id="ARBA00023157"/>
    </source>
</evidence>
<dbReference type="SMART" id="SM00181">
    <property type="entry name" value="EGF"/>
    <property type="match status" value="8"/>
</dbReference>
<dbReference type="SUPFAM" id="SSF57184">
    <property type="entry name" value="Growth factor receptor domain"/>
    <property type="match status" value="1"/>
</dbReference>
<keyword evidence="1 6" id="KW-0245">EGF-like domain</keyword>
<dbReference type="InterPro" id="IPR000742">
    <property type="entry name" value="EGF"/>
</dbReference>
<evidence type="ECO:0000259" key="9">
    <source>
        <dbReference type="PROSITE" id="PS51041"/>
    </source>
</evidence>
<dbReference type="InterPro" id="IPR052108">
    <property type="entry name" value="MEGF/SIB"/>
</dbReference>
<evidence type="ECO:0000256" key="3">
    <source>
        <dbReference type="ARBA" id="ARBA00022737"/>
    </source>
</evidence>
<dbReference type="InterPro" id="IPR011489">
    <property type="entry name" value="EMI_domain"/>
</dbReference>
<dbReference type="InterPro" id="IPR009030">
    <property type="entry name" value="Growth_fac_rcpt_cys_sf"/>
</dbReference>
<dbReference type="PROSITE" id="PS00022">
    <property type="entry name" value="EGF_1"/>
    <property type="match status" value="3"/>
</dbReference>
<dbReference type="PROSITE" id="PS01187">
    <property type="entry name" value="EGF_CA"/>
    <property type="match status" value="1"/>
</dbReference>
<keyword evidence="5" id="KW-0325">Glycoprotein</keyword>
<dbReference type="InterPro" id="IPR049883">
    <property type="entry name" value="NOTCH1_EGF-like"/>
</dbReference>
<keyword evidence="4 6" id="KW-1015">Disulfide bond</keyword>
<sequence length="518" mass="57627">MTWRLWLWCFCAWVAASWPPGSALQLRPDMPNVCEEQQLTVVGLAHPCVRAFTHNVKLWRWSCAGPRGCVGYERRTLYYTIYRQEYSVERKTIFRCCPGWSRQEDEPGCLRSVSAVETCFNGRRCSDSETQRCQCSEGFQGPHCQYDINECAIDNGGCQDQCCNTIGSYYCKCQAGQMLEGDGRGCEDVDECVVVNGGCQQRCINTLGTFHCECDTGYRLHADERTCLRVELEIVNSCEKNNGGCSHHCEHAFGGPRCSCNHGHQLDSDEKTCIDLDECESGEACCAQFCINYLGGYECRCREGFQISSDGCGCDALDDDELEEEEEELEVVRSAGLLFRSLPQLLHYVTMSLPPAYQDEEDEEEEGNDIRGELTALQKVVCLDHTFGHDCNLSCEDCMNGGRCQEGKSGCSCPVGWAGILCNERCPKGFFGKNCKRECNCANSGHCHRVYGVCVCEPGRYGRFCHLNCPKGVYGAGCSSECQCVEENTLECNAKNGSCTCKAGYQGNRCQKAIPLMA</sequence>
<evidence type="ECO:0000256" key="5">
    <source>
        <dbReference type="ARBA" id="ARBA00023180"/>
    </source>
</evidence>
<dbReference type="InterPro" id="IPR018097">
    <property type="entry name" value="EGF_Ca-bd_CS"/>
</dbReference>